<feature type="compositionally biased region" description="Basic and acidic residues" evidence="1">
    <location>
        <begin position="67"/>
        <end position="77"/>
    </location>
</feature>
<evidence type="ECO:0000313" key="3">
    <source>
        <dbReference type="Proteomes" id="UP001454036"/>
    </source>
</evidence>
<comment type="caution">
    <text evidence="2">The sequence shown here is derived from an EMBL/GenBank/DDBJ whole genome shotgun (WGS) entry which is preliminary data.</text>
</comment>
<feature type="region of interest" description="Disordered" evidence="1">
    <location>
        <begin position="1"/>
        <end position="119"/>
    </location>
</feature>
<dbReference type="EMBL" id="BAABME010007416">
    <property type="protein sequence ID" value="GAA0170826.1"/>
    <property type="molecule type" value="Genomic_DNA"/>
</dbReference>
<feature type="region of interest" description="Disordered" evidence="1">
    <location>
        <begin position="179"/>
        <end position="199"/>
    </location>
</feature>
<dbReference type="Proteomes" id="UP001454036">
    <property type="component" value="Unassembled WGS sequence"/>
</dbReference>
<feature type="compositionally biased region" description="Low complexity" evidence="1">
    <location>
        <begin position="418"/>
        <end position="433"/>
    </location>
</feature>
<evidence type="ECO:0000256" key="1">
    <source>
        <dbReference type="SAM" id="MobiDB-lite"/>
    </source>
</evidence>
<sequence>MATSAFKSATRCGGSAGAYESPSHRRARSLSRPAEYRNAPKGKFVNKKRGSECPVDDLALELFSSPREGRSGRRSGELGRWASDTASSKRRGRDNGAGSVEGSDGTRTHFNNSSRRRSVSVVRYHSDVDISQSFRHQGKVKNLNDKSNSATSVTKAAPNGRQLGRSLSQKHISLLRDGYSSHLPASTDDDTRGSHMSKFGTEKTIQAVYAQKKSEHATDEGSTELYAAMRKELRHAVEEIWTEVQQSEKHKHDLLAEIKLEEQQARDLSKIIKKMGFSSKNSDAPRKRAWTTLRSNDRNWMSNKLDEEAEKYFENFASSVEDTDISSFDGETSDASSAKGGTINERYGTARVEAQSCQSPAGSYCHPTEADGIILPWLQWETSSDASLSGKSIRQPPGTPKSLEWNDKTDLVTSMHEPSSNNSKSSSGSYSPGIFDDFPKATKADNSRSNFKESGGCEKAQFDMEEYRQLQTKEELLFERYKERQRIDCGGLLLCACSL</sequence>
<dbReference type="AlphaFoldDB" id="A0AAV3R6G2"/>
<proteinExistence type="predicted"/>
<organism evidence="2 3">
    <name type="scientific">Lithospermum erythrorhizon</name>
    <name type="common">Purple gromwell</name>
    <name type="synonym">Lithospermum officinale var. erythrorhizon</name>
    <dbReference type="NCBI Taxonomy" id="34254"/>
    <lineage>
        <taxon>Eukaryota</taxon>
        <taxon>Viridiplantae</taxon>
        <taxon>Streptophyta</taxon>
        <taxon>Embryophyta</taxon>
        <taxon>Tracheophyta</taxon>
        <taxon>Spermatophyta</taxon>
        <taxon>Magnoliopsida</taxon>
        <taxon>eudicotyledons</taxon>
        <taxon>Gunneridae</taxon>
        <taxon>Pentapetalae</taxon>
        <taxon>asterids</taxon>
        <taxon>lamiids</taxon>
        <taxon>Boraginales</taxon>
        <taxon>Boraginaceae</taxon>
        <taxon>Boraginoideae</taxon>
        <taxon>Lithospermeae</taxon>
        <taxon>Lithospermum</taxon>
    </lineage>
</organism>
<gene>
    <name evidence="2" type="ORF">LIER_25006</name>
</gene>
<accession>A0AAV3R6G2</accession>
<dbReference type="PANTHER" id="PTHR34466:SF1">
    <property type="entry name" value="OS06G0609800 PROTEIN"/>
    <property type="match status" value="1"/>
</dbReference>
<dbReference type="PANTHER" id="PTHR34466">
    <property type="entry name" value="OS11G0129800 PROTEIN"/>
    <property type="match status" value="1"/>
</dbReference>
<feature type="region of interest" description="Disordered" evidence="1">
    <location>
        <begin position="413"/>
        <end position="455"/>
    </location>
</feature>
<protein>
    <submittedName>
        <fullName evidence="2">Uncharacterized protein</fullName>
    </submittedName>
</protein>
<reference evidence="2 3" key="1">
    <citation type="submission" date="2024-01" db="EMBL/GenBank/DDBJ databases">
        <title>The complete chloroplast genome sequence of Lithospermum erythrorhizon: insights into the phylogenetic relationship among Boraginaceae species and the maternal lineages of purple gromwells.</title>
        <authorList>
            <person name="Okada T."/>
            <person name="Watanabe K."/>
        </authorList>
    </citation>
    <scope>NUCLEOTIDE SEQUENCE [LARGE SCALE GENOMIC DNA]</scope>
</reference>
<feature type="compositionally biased region" description="Basic and acidic residues" evidence="1">
    <location>
        <begin position="437"/>
        <end position="446"/>
    </location>
</feature>
<evidence type="ECO:0000313" key="2">
    <source>
        <dbReference type="EMBL" id="GAA0170826.1"/>
    </source>
</evidence>
<keyword evidence="3" id="KW-1185">Reference proteome</keyword>
<name>A0AAV3R6G2_LITER</name>
<feature type="region of interest" description="Disordered" evidence="1">
    <location>
        <begin position="133"/>
        <end position="165"/>
    </location>
</feature>
<feature type="compositionally biased region" description="Polar residues" evidence="1">
    <location>
        <begin position="145"/>
        <end position="154"/>
    </location>
</feature>